<dbReference type="NCBIfam" id="NF038050">
    <property type="entry name" value="NrtS"/>
    <property type="match status" value="1"/>
</dbReference>
<dbReference type="EMBL" id="CP003418">
    <property type="protein sequence ID" value="AFH49669.1"/>
    <property type="molecule type" value="Genomic_DNA"/>
</dbReference>
<dbReference type="HOGENOM" id="CLU_186816_1_1_10"/>
<keyword evidence="1" id="KW-0472">Membrane</keyword>
<protein>
    <submittedName>
        <fullName evidence="2">Uncharacterized protein</fullName>
    </submittedName>
</protein>
<name>I0AL12_IGNAJ</name>
<keyword evidence="1" id="KW-0812">Transmembrane</keyword>
<evidence type="ECO:0000313" key="3">
    <source>
        <dbReference type="Proteomes" id="UP000007394"/>
    </source>
</evidence>
<keyword evidence="1" id="KW-1133">Transmembrane helix</keyword>
<dbReference type="AlphaFoldDB" id="I0AL12"/>
<dbReference type="RefSeq" id="WP_014560818.1">
    <property type="nucleotide sequence ID" value="NC_017464.1"/>
</dbReference>
<dbReference type="OrthoDB" id="282896at2"/>
<feature type="transmembrane region" description="Helical" evidence="1">
    <location>
        <begin position="21"/>
        <end position="38"/>
    </location>
</feature>
<keyword evidence="3" id="KW-1185">Reference proteome</keyword>
<dbReference type="Proteomes" id="UP000007394">
    <property type="component" value="Chromosome"/>
</dbReference>
<proteinExistence type="predicted"/>
<accession>I0AL12</accession>
<evidence type="ECO:0000256" key="1">
    <source>
        <dbReference type="SAM" id="Phobius"/>
    </source>
</evidence>
<reference evidence="2 3" key="1">
    <citation type="journal article" date="2012" name="Front. Microbiol.">
        <title>Complete genome of Ignavibacterium album, a metabolically versatile, flagellated, facultative anaerobe from the phylum Chlorobi.</title>
        <authorList>
            <person name="Liu Z."/>
            <person name="Frigaard N.-U."/>
            <person name="Vogl K."/>
            <person name="Iino T."/>
            <person name="Ohkuma M."/>
            <person name="Overmann J."/>
            <person name="Bryant D.A."/>
        </authorList>
    </citation>
    <scope>NUCLEOTIDE SEQUENCE [LARGE SCALE GENOMIC DNA]</scope>
    <source>
        <strain evidence="3">DSM 19864 / JCM 16511 / NBRC 101810 / Mat9-16</strain>
    </source>
</reference>
<sequence length="80" mass="9523">MIKIFHICLPQIKNKINFKRHIRIALFVGTILNFINQYENIIEMNYQKLNVFHALITYCVPFFVSVYSAATFNHQEETND</sequence>
<dbReference type="STRING" id="945713.IALB_1963"/>
<organism evidence="2 3">
    <name type="scientific">Ignavibacterium album (strain DSM 19864 / JCM 16511 / NBRC 101810 / Mat9-16)</name>
    <dbReference type="NCBI Taxonomy" id="945713"/>
    <lineage>
        <taxon>Bacteria</taxon>
        <taxon>Pseudomonadati</taxon>
        <taxon>Ignavibacteriota</taxon>
        <taxon>Ignavibacteria</taxon>
        <taxon>Ignavibacteriales</taxon>
        <taxon>Ignavibacteriaceae</taxon>
        <taxon>Ignavibacterium</taxon>
    </lineage>
</organism>
<dbReference type="InterPro" id="IPR047700">
    <property type="entry name" value="NrtS-like"/>
</dbReference>
<evidence type="ECO:0000313" key="2">
    <source>
        <dbReference type="EMBL" id="AFH49669.1"/>
    </source>
</evidence>
<feature type="transmembrane region" description="Helical" evidence="1">
    <location>
        <begin position="50"/>
        <end position="70"/>
    </location>
</feature>
<dbReference type="KEGG" id="ial:IALB_1963"/>
<gene>
    <name evidence="2" type="ordered locus">IALB_1963</name>
</gene>